<reference evidence="1" key="1">
    <citation type="journal article" date="2023" name="Plant J.">
        <title>Genome sequences and population genomics provide insights into the demographic history, inbreeding, and mutation load of two 'living fossil' tree species of Dipteronia.</title>
        <authorList>
            <person name="Feng Y."/>
            <person name="Comes H.P."/>
            <person name="Chen J."/>
            <person name="Zhu S."/>
            <person name="Lu R."/>
            <person name="Zhang X."/>
            <person name="Li P."/>
            <person name="Qiu J."/>
            <person name="Olsen K.M."/>
            <person name="Qiu Y."/>
        </authorList>
    </citation>
    <scope>NUCLEOTIDE SEQUENCE</scope>
    <source>
        <strain evidence="1">NBL</strain>
    </source>
</reference>
<organism evidence="1 2">
    <name type="scientific">Dipteronia sinensis</name>
    <dbReference type="NCBI Taxonomy" id="43782"/>
    <lineage>
        <taxon>Eukaryota</taxon>
        <taxon>Viridiplantae</taxon>
        <taxon>Streptophyta</taxon>
        <taxon>Embryophyta</taxon>
        <taxon>Tracheophyta</taxon>
        <taxon>Spermatophyta</taxon>
        <taxon>Magnoliopsida</taxon>
        <taxon>eudicotyledons</taxon>
        <taxon>Gunneridae</taxon>
        <taxon>Pentapetalae</taxon>
        <taxon>rosids</taxon>
        <taxon>malvids</taxon>
        <taxon>Sapindales</taxon>
        <taxon>Sapindaceae</taxon>
        <taxon>Hippocastanoideae</taxon>
        <taxon>Acereae</taxon>
        <taxon>Dipteronia</taxon>
    </lineage>
</organism>
<dbReference type="Proteomes" id="UP001281410">
    <property type="component" value="Unassembled WGS sequence"/>
</dbReference>
<evidence type="ECO:0000313" key="1">
    <source>
        <dbReference type="EMBL" id="KAK3199068.1"/>
    </source>
</evidence>
<keyword evidence="2" id="KW-1185">Reference proteome</keyword>
<evidence type="ECO:0000313" key="2">
    <source>
        <dbReference type="Proteomes" id="UP001281410"/>
    </source>
</evidence>
<accession>A0AAE0A1U4</accession>
<gene>
    <name evidence="1" type="ORF">Dsin_022483</name>
</gene>
<proteinExistence type="predicted"/>
<protein>
    <submittedName>
        <fullName evidence="1">Uncharacterized protein</fullName>
    </submittedName>
</protein>
<name>A0AAE0A1U4_9ROSI</name>
<dbReference type="EMBL" id="JANJYJ010000007">
    <property type="protein sequence ID" value="KAK3199068.1"/>
    <property type="molecule type" value="Genomic_DNA"/>
</dbReference>
<sequence length="102" mass="11654">MASSLPLSILNTIYFHFSLCGYDWVLVRLKLVFLYDLQLCSVVEKKLVVMHSAMVELSTTEVGNGRIVDDGRGWRSLLPLYLPHIHRAMEICRSLDGETTRN</sequence>
<dbReference type="AlphaFoldDB" id="A0AAE0A1U4"/>
<comment type="caution">
    <text evidence="1">The sequence shown here is derived from an EMBL/GenBank/DDBJ whole genome shotgun (WGS) entry which is preliminary data.</text>
</comment>